<sequence>MNKQLILLVIIIISLCGCTYSKEQHKSNPDDEGNTHSIEKEMNELSSAEDHLDNNNHDVELNNQLASENEDAEVAFNAEKTVEETPIIDGMKGEKDNSDVPIQDKGLNKDEASNKKELEPLQVKIHLNTQNENSNIQLPNTCKITGSHWSDKLLVEITPKNNVELSKELLNTLDDLYMYANCVIENNTLQMLVPIDDAFEFKSEDLNIVGYSLVEDVLIESGYSKMKYDIIRYNKEHTQELFYTGDIVDDYLNVDIIFEEAQNQEAIEAALLDNLVGLESESQLPDVQFTWQDQYILNMYITNMAEGIDYAINFNGFIQLNGAIYYEVIHHYQGFDGLYHYTYPEIYGFHKLPKQSIIDFNLNTLQEEQIGMIKHYCFSIGQIWKASNKLIVGIQGEWGYYTFIYDYVHHQLMSEDALYVFNYEDVRKRDKYAYILLESNLMKIDMETLEVVSKVDNNTLDIDVIKYNEHTNQLIGLRYNYDKESSYLMLIDENLNTISEIAIKYKPLIGFLAYYELYWVDDEHVAIAGGEKHAINTYIYNIKSGKQINVITNEKIVSISPHYQYMIFSDLKSNTLKVRNIKHEVIAEITVKKDFTIPLYQYYDFWHDQYFYLHVGDTNKMLIMEMESLTSKYVELPYERAAILEIVDETTIRLVTNTDSMTKSSCIDW</sequence>
<gene>
    <name evidence="1" type="ORF">HZI73_04065</name>
</gene>
<dbReference type="AlphaFoldDB" id="A0A8J8MH31"/>
<evidence type="ECO:0000313" key="1">
    <source>
        <dbReference type="EMBL" id="QUI21515.1"/>
    </source>
</evidence>
<proteinExistence type="predicted"/>
<dbReference type="RefSeq" id="WP_212696985.1">
    <property type="nucleotide sequence ID" value="NZ_CP058649.1"/>
</dbReference>
<reference evidence="1" key="1">
    <citation type="submission" date="2020-07" db="EMBL/GenBank/DDBJ databases">
        <title>Vallitalea pronyensis genome.</title>
        <authorList>
            <person name="Postec A."/>
        </authorList>
    </citation>
    <scope>NUCLEOTIDE SEQUENCE</scope>
    <source>
        <strain evidence="1">FatNI3</strain>
    </source>
</reference>
<name>A0A8J8MH31_9FIRM</name>
<accession>A0A8J8MH31</accession>
<protein>
    <submittedName>
        <fullName evidence="1">Uncharacterized protein</fullName>
    </submittedName>
</protein>
<keyword evidence="2" id="KW-1185">Reference proteome</keyword>
<dbReference type="EMBL" id="CP058649">
    <property type="protein sequence ID" value="QUI21515.1"/>
    <property type="molecule type" value="Genomic_DNA"/>
</dbReference>
<dbReference type="Proteomes" id="UP000683246">
    <property type="component" value="Chromosome"/>
</dbReference>
<evidence type="ECO:0000313" key="2">
    <source>
        <dbReference type="Proteomes" id="UP000683246"/>
    </source>
</evidence>
<dbReference type="KEGG" id="vpy:HZI73_04065"/>
<organism evidence="1 2">
    <name type="scientific">Vallitalea pronyensis</name>
    <dbReference type="NCBI Taxonomy" id="1348613"/>
    <lineage>
        <taxon>Bacteria</taxon>
        <taxon>Bacillati</taxon>
        <taxon>Bacillota</taxon>
        <taxon>Clostridia</taxon>
        <taxon>Lachnospirales</taxon>
        <taxon>Vallitaleaceae</taxon>
        <taxon>Vallitalea</taxon>
    </lineage>
</organism>
<dbReference type="PROSITE" id="PS51257">
    <property type="entry name" value="PROKAR_LIPOPROTEIN"/>
    <property type="match status" value="1"/>
</dbReference>